<dbReference type="PANTHER" id="PTHR35391:SF5">
    <property type="entry name" value="DUF6590 DOMAIN-CONTAINING PROTEIN"/>
    <property type="match status" value="1"/>
</dbReference>
<keyword evidence="2" id="KW-0723">Serine/threonine-protein kinase</keyword>
<dbReference type="AlphaFoldDB" id="A0AAJ0CSC2"/>
<feature type="region of interest" description="Disordered" evidence="1">
    <location>
        <begin position="452"/>
        <end position="544"/>
    </location>
</feature>
<name>A0AAJ0CSC2_9HYPO</name>
<keyword evidence="2" id="KW-0418">Kinase</keyword>
<gene>
    <name evidence="2" type="primary">SKS1_2</name>
    <name evidence="2" type="ORF">QQS21_005361</name>
</gene>
<dbReference type="Proteomes" id="UP001251528">
    <property type="component" value="Unassembled WGS sequence"/>
</dbReference>
<dbReference type="PANTHER" id="PTHR35391">
    <property type="entry name" value="C2H2-TYPE DOMAIN-CONTAINING PROTEIN-RELATED"/>
    <property type="match status" value="1"/>
</dbReference>
<keyword evidence="2" id="KW-0808">Transferase</keyword>
<evidence type="ECO:0000313" key="3">
    <source>
        <dbReference type="Proteomes" id="UP001251528"/>
    </source>
</evidence>
<evidence type="ECO:0000256" key="1">
    <source>
        <dbReference type="SAM" id="MobiDB-lite"/>
    </source>
</evidence>
<keyword evidence="3" id="KW-1185">Reference proteome</keyword>
<dbReference type="GO" id="GO:0004674">
    <property type="term" value="F:protein serine/threonine kinase activity"/>
    <property type="evidence" value="ECO:0007669"/>
    <property type="project" value="UniProtKB-KW"/>
</dbReference>
<organism evidence="2 3">
    <name type="scientific">Conoideocrella luteorostrata</name>
    <dbReference type="NCBI Taxonomy" id="1105319"/>
    <lineage>
        <taxon>Eukaryota</taxon>
        <taxon>Fungi</taxon>
        <taxon>Dikarya</taxon>
        <taxon>Ascomycota</taxon>
        <taxon>Pezizomycotina</taxon>
        <taxon>Sordariomycetes</taxon>
        <taxon>Hypocreomycetidae</taxon>
        <taxon>Hypocreales</taxon>
        <taxon>Clavicipitaceae</taxon>
        <taxon>Conoideocrella</taxon>
    </lineage>
</organism>
<sequence>MDWNDIDKLVSLCDQSFQRIKSDQEPTIDKFVDDQHQRFRRWSSRMGIFAKDPPRLDTFRRTVLKLLWITQAYLEPVIPFHLREPSDASPRDRQVFVELEQYRKHAPPLIGYLHRVEWAIDCLLGLEVAIRKWSAKTLAKRIVDFQAGEDDQIFADMVYARLKGKFDDEVDCSLPEEAAPGSEFCDANSLWKRLAASVSHQYFNLRFYQLPRSTQLYELACFSPDSATAKMFTVPNSHPTRTNFADPALPEYFNVPGPPEIISAEQGARCQYCLQWFHEDKYSEKGWWQKHIYADIKPFACIYEECRNIPQSFASFEDWRTHMDTHDPNGTRLDHTHLRWHYKQESSHFKQASNNEHQYDEHVKTCQPEFSSGSDLEDMKSLHNMRMHRGKFTCPLCNDAPKNLRSAASKGSQLSDVEEQDYRNELLKHIAGHLEMIGFWVVEYLDYENRENSGEKVNRVNKENTVNKGNRVEGSRVNKEDRVKGNRVNKEDKVKGNRVNKEDRVKGNRVNKENKDSKDIKDNMNNRYNKNYKYDEDSEDNEDNKDLEMSVSNFIVEKILRQGLQNEKQRNSPLDVLSYLHCLGECLLKNNGLDLAELIFVERHKNCVEYFGEAHTNTTEDLDTVISILSLLGKVNEAGRRRLYYQQLVAAHKSIPPSTEYSFQILSSNDHAEVEYVDTPETSEEKKG</sequence>
<comment type="caution">
    <text evidence="2">The sequence shown here is derived from an EMBL/GenBank/DDBJ whole genome shotgun (WGS) entry which is preliminary data.</text>
</comment>
<reference evidence="2" key="1">
    <citation type="submission" date="2023-06" db="EMBL/GenBank/DDBJ databases">
        <title>Conoideocrella luteorostrata (Hypocreales: Clavicipitaceae), a potential biocontrol fungus for elongate hemlock scale in United States Christmas tree production areas.</title>
        <authorList>
            <person name="Barrett H."/>
            <person name="Lovett B."/>
            <person name="Macias A.M."/>
            <person name="Stajich J.E."/>
            <person name="Kasson M.T."/>
        </authorList>
    </citation>
    <scope>NUCLEOTIDE SEQUENCE</scope>
    <source>
        <strain evidence="2">ARSEF 14590</strain>
    </source>
</reference>
<protein>
    <submittedName>
        <fullName evidence="2">Serine/threonine protein kinase</fullName>
    </submittedName>
</protein>
<evidence type="ECO:0000313" key="2">
    <source>
        <dbReference type="EMBL" id="KAK2599171.1"/>
    </source>
</evidence>
<feature type="compositionally biased region" description="Basic and acidic residues" evidence="1">
    <location>
        <begin position="470"/>
        <end position="524"/>
    </location>
</feature>
<dbReference type="EMBL" id="JASWJB010000088">
    <property type="protein sequence ID" value="KAK2599171.1"/>
    <property type="molecule type" value="Genomic_DNA"/>
</dbReference>
<proteinExistence type="predicted"/>
<accession>A0AAJ0CSC2</accession>
<feature type="compositionally biased region" description="Basic and acidic residues" evidence="1">
    <location>
        <begin position="452"/>
        <end position="462"/>
    </location>
</feature>